<organism evidence="1 2">
    <name type="scientific">Pantoea eucrina</name>
    <dbReference type="NCBI Taxonomy" id="472693"/>
    <lineage>
        <taxon>Bacteria</taxon>
        <taxon>Pseudomonadati</taxon>
        <taxon>Pseudomonadota</taxon>
        <taxon>Gammaproteobacteria</taxon>
        <taxon>Enterobacterales</taxon>
        <taxon>Erwiniaceae</taxon>
        <taxon>Pantoea</taxon>
    </lineage>
</organism>
<evidence type="ECO:0008006" key="3">
    <source>
        <dbReference type="Google" id="ProtNLM"/>
    </source>
</evidence>
<protein>
    <recommendedName>
        <fullName evidence="3">Flagellin</fullName>
    </recommendedName>
</protein>
<sequence>MMKVDHALAPVLRDDYSRSARLHANRLRETALPAARHGAHFPEAPRISSQPLRYNVQLNHQLTRVQQADRFLHATENQLLKLDKASDRQGEKVRMLEQTQALLAQRQQLSGGSVNRQLQIALEGKSQVSFQLRDGKALLNNAQAEVIVFSLAGERRELSAASIAAGSSPQQTLIGLNQALGKWGIHGKITAQRDLIFEVDEAQWPRVAHHLSVQGSGARYPQGQFFPLKPQAEPTLEEAITHALADPEQRGALQPHIRSALAQIAQQRQQLLHVRGQVQQRVDSMANLSENQAQETAASVAQRLCAPDYHDIAKALGAQANLAVTTVRNVLSSQ</sequence>
<gene>
    <name evidence="1" type="ORF">N4G40_03490</name>
</gene>
<dbReference type="EMBL" id="JAOBTT010000001">
    <property type="protein sequence ID" value="MDZ7277347.1"/>
    <property type="molecule type" value="Genomic_DNA"/>
</dbReference>
<accession>A0ABU5LBM6</accession>
<dbReference type="Proteomes" id="UP001288620">
    <property type="component" value="Unassembled WGS sequence"/>
</dbReference>
<name>A0ABU5LBM6_9GAMM</name>
<comment type="caution">
    <text evidence="1">The sequence shown here is derived from an EMBL/GenBank/DDBJ whole genome shotgun (WGS) entry which is preliminary data.</text>
</comment>
<dbReference type="RefSeq" id="WP_322541464.1">
    <property type="nucleotide sequence ID" value="NZ_JAOBTT010000001.1"/>
</dbReference>
<proteinExistence type="predicted"/>
<evidence type="ECO:0000313" key="1">
    <source>
        <dbReference type="EMBL" id="MDZ7277347.1"/>
    </source>
</evidence>
<keyword evidence="2" id="KW-1185">Reference proteome</keyword>
<reference evidence="2" key="1">
    <citation type="submission" date="2023-07" db="EMBL/GenBank/DDBJ databases">
        <title>Structural and functional analysis of rice phyllospheric bacteria for their antimicrobial properties and defense elicitation against blast disease.</title>
        <authorList>
            <person name="Sahu K.P."/>
            <person name="Asharani P."/>
            <person name="Kumar M."/>
            <person name="Reddy B."/>
            <person name="Kumar A."/>
        </authorList>
    </citation>
    <scope>NUCLEOTIDE SEQUENCE [LARGE SCALE GENOMIC DNA]</scope>
    <source>
        <strain evidence="2">OsEp_Plm_30P10</strain>
    </source>
</reference>
<evidence type="ECO:0000313" key="2">
    <source>
        <dbReference type="Proteomes" id="UP001288620"/>
    </source>
</evidence>